<dbReference type="AlphaFoldDB" id="A0A060Z5Z1"/>
<organism evidence="2 3">
    <name type="scientific">Oncorhynchus mykiss</name>
    <name type="common">Rainbow trout</name>
    <name type="synonym">Salmo gairdneri</name>
    <dbReference type="NCBI Taxonomy" id="8022"/>
    <lineage>
        <taxon>Eukaryota</taxon>
        <taxon>Metazoa</taxon>
        <taxon>Chordata</taxon>
        <taxon>Craniata</taxon>
        <taxon>Vertebrata</taxon>
        <taxon>Euteleostomi</taxon>
        <taxon>Actinopterygii</taxon>
        <taxon>Neopterygii</taxon>
        <taxon>Teleostei</taxon>
        <taxon>Protacanthopterygii</taxon>
        <taxon>Salmoniformes</taxon>
        <taxon>Salmonidae</taxon>
        <taxon>Salmoninae</taxon>
        <taxon>Oncorhynchus</taxon>
    </lineage>
</organism>
<dbReference type="Proteomes" id="UP000193380">
    <property type="component" value="Unassembled WGS sequence"/>
</dbReference>
<evidence type="ECO:0000313" key="2">
    <source>
        <dbReference type="EMBL" id="CDQ99441.1"/>
    </source>
</evidence>
<sequence>MNSPVETEDDQYSPIHLTGLGICCPLSPKQHHNGPGLESPQQYTKWLPSRHEASLLPMREDLALWLNMFLDSEVTADSLMDRLDNGVLLCQLAEELQERMIQASNGKVPGSVKNCNAAGFFMLNSFLCVFLMFGILSTFIRRVIHWRADATSGSFFARDNTANF</sequence>
<evidence type="ECO:0000256" key="1">
    <source>
        <dbReference type="SAM" id="Phobius"/>
    </source>
</evidence>
<dbReference type="PANTHER" id="PTHR46756">
    <property type="entry name" value="TRANSGELIN"/>
    <property type="match status" value="1"/>
</dbReference>
<dbReference type="GO" id="GO:0005884">
    <property type="term" value="C:actin filament"/>
    <property type="evidence" value="ECO:0007669"/>
    <property type="project" value="TreeGrafter"/>
</dbReference>
<protein>
    <submittedName>
        <fullName evidence="2">Uncharacterized protein</fullName>
    </submittedName>
</protein>
<reference evidence="2" key="2">
    <citation type="submission" date="2014-03" db="EMBL/GenBank/DDBJ databases">
        <authorList>
            <person name="Genoscope - CEA"/>
        </authorList>
    </citation>
    <scope>NUCLEOTIDE SEQUENCE</scope>
</reference>
<feature type="transmembrane region" description="Helical" evidence="1">
    <location>
        <begin position="117"/>
        <end position="140"/>
    </location>
</feature>
<evidence type="ECO:0000313" key="3">
    <source>
        <dbReference type="Proteomes" id="UP000193380"/>
    </source>
</evidence>
<keyword evidence="1" id="KW-0812">Transmembrane</keyword>
<dbReference type="GO" id="GO:0051764">
    <property type="term" value="P:actin crosslink formation"/>
    <property type="evidence" value="ECO:0007669"/>
    <property type="project" value="TreeGrafter"/>
</dbReference>
<dbReference type="GO" id="GO:0008093">
    <property type="term" value="F:cytoskeletal anchor activity"/>
    <property type="evidence" value="ECO:0007669"/>
    <property type="project" value="TreeGrafter"/>
</dbReference>
<keyword evidence="1" id="KW-0472">Membrane</keyword>
<dbReference type="Gene3D" id="1.10.418.10">
    <property type="entry name" value="Calponin-like domain"/>
    <property type="match status" value="1"/>
</dbReference>
<accession>A0A060Z5Z1</accession>
<dbReference type="STRING" id="8022.A0A060Z5Z1"/>
<dbReference type="PANTHER" id="PTHR46756:SF10">
    <property type="entry name" value="GROWTH ARREST-SPECIFIC 2B"/>
    <property type="match status" value="1"/>
</dbReference>
<dbReference type="EMBL" id="FR946626">
    <property type="protein sequence ID" value="CDQ99441.1"/>
    <property type="molecule type" value="Genomic_DNA"/>
</dbReference>
<dbReference type="PaxDb" id="8022-A0A060Z5Z1"/>
<reference evidence="2" key="1">
    <citation type="journal article" date="2014" name="Nat. Commun.">
        <title>The rainbow trout genome provides novel insights into evolution after whole-genome duplication in vertebrates.</title>
        <authorList>
            <person name="Berthelot C."/>
            <person name="Brunet F."/>
            <person name="Chalopin D."/>
            <person name="Juanchich A."/>
            <person name="Bernard M."/>
            <person name="Noel B."/>
            <person name="Bento P."/>
            <person name="Da Silva C."/>
            <person name="Labadie K."/>
            <person name="Alberti A."/>
            <person name="Aury J.M."/>
            <person name="Louis A."/>
            <person name="Dehais P."/>
            <person name="Bardou P."/>
            <person name="Montfort J."/>
            <person name="Klopp C."/>
            <person name="Cabau C."/>
            <person name="Gaspin C."/>
            <person name="Thorgaard G.H."/>
            <person name="Boussaha M."/>
            <person name="Quillet E."/>
            <person name="Guyomard R."/>
            <person name="Galiana D."/>
            <person name="Bobe J."/>
            <person name="Volff J.N."/>
            <person name="Genet C."/>
            <person name="Wincker P."/>
            <person name="Jaillon O."/>
            <person name="Roest Crollius H."/>
            <person name="Guiguen Y."/>
        </authorList>
    </citation>
    <scope>NUCLEOTIDE SEQUENCE [LARGE SCALE GENOMIC DNA]</scope>
</reference>
<name>A0A060Z5Z1_ONCMY</name>
<keyword evidence="1" id="KW-1133">Transmembrane helix</keyword>
<feature type="non-terminal residue" evidence="2">
    <location>
        <position position="164"/>
    </location>
</feature>
<proteinExistence type="predicted"/>
<dbReference type="InterPro" id="IPR036872">
    <property type="entry name" value="CH_dom_sf"/>
</dbReference>
<dbReference type="SUPFAM" id="SSF47576">
    <property type="entry name" value="Calponin-homology domain, CH-domain"/>
    <property type="match status" value="1"/>
</dbReference>
<dbReference type="GO" id="GO:0051015">
    <property type="term" value="F:actin filament binding"/>
    <property type="evidence" value="ECO:0007669"/>
    <property type="project" value="TreeGrafter"/>
</dbReference>
<gene>
    <name evidence="2" type="ORF">GSONMT00016587001</name>
</gene>